<gene>
    <name evidence="3" type="ORF">N7468_007570</name>
</gene>
<feature type="domain" description="N-acetyltransferase" evidence="2">
    <location>
        <begin position="73"/>
        <end position="242"/>
    </location>
</feature>
<accession>A0A9W9NUK3</accession>
<dbReference type="Gene3D" id="3.40.630.30">
    <property type="match status" value="1"/>
</dbReference>
<dbReference type="SUPFAM" id="SSF55729">
    <property type="entry name" value="Acyl-CoA N-acyltransferases (Nat)"/>
    <property type="match status" value="1"/>
</dbReference>
<dbReference type="AlphaFoldDB" id="A0A9W9NUK3"/>
<dbReference type="InterPro" id="IPR016181">
    <property type="entry name" value="Acyl_CoA_acyltransferase"/>
</dbReference>
<protein>
    <submittedName>
        <fullName evidence="3">GNAT domain-containing protein</fullName>
    </submittedName>
</protein>
<reference evidence="3" key="1">
    <citation type="submission" date="2022-11" db="EMBL/GenBank/DDBJ databases">
        <authorList>
            <person name="Petersen C."/>
        </authorList>
    </citation>
    <scope>NUCLEOTIDE SEQUENCE</scope>
    <source>
        <strain evidence="3">IBT 19713</strain>
    </source>
</reference>
<dbReference type="EMBL" id="JAPQKS010000005">
    <property type="protein sequence ID" value="KAJ5226345.1"/>
    <property type="molecule type" value="Genomic_DNA"/>
</dbReference>
<dbReference type="PANTHER" id="PTHR43792">
    <property type="entry name" value="GNAT FAMILY, PUTATIVE (AFU_ORTHOLOGUE AFUA_3G00765)-RELATED-RELATED"/>
    <property type="match status" value="1"/>
</dbReference>
<reference evidence="3" key="2">
    <citation type="journal article" date="2023" name="IMA Fungus">
        <title>Comparative genomic study of the Penicillium genus elucidates a diverse pangenome and 15 lateral gene transfer events.</title>
        <authorList>
            <person name="Petersen C."/>
            <person name="Sorensen T."/>
            <person name="Nielsen M.R."/>
            <person name="Sondergaard T.E."/>
            <person name="Sorensen J.L."/>
            <person name="Fitzpatrick D.A."/>
            <person name="Frisvad J.C."/>
            <person name="Nielsen K.L."/>
        </authorList>
    </citation>
    <scope>NUCLEOTIDE SEQUENCE</scope>
    <source>
        <strain evidence="3">IBT 19713</strain>
    </source>
</reference>
<organism evidence="3 4">
    <name type="scientific">Penicillium chermesinum</name>
    <dbReference type="NCBI Taxonomy" id="63820"/>
    <lineage>
        <taxon>Eukaryota</taxon>
        <taxon>Fungi</taxon>
        <taxon>Dikarya</taxon>
        <taxon>Ascomycota</taxon>
        <taxon>Pezizomycotina</taxon>
        <taxon>Eurotiomycetes</taxon>
        <taxon>Eurotiomycetidae</taxon>
        <taxon>Eurotiales</taxon>
        <taxon>Aspergillaceae</taxon>
        <taxon>Penicillium</taxon>
    </lineage>
</organism>
<feature type="region of interest" description="Disordered" evidence="1">
    <location>
        <begin position="1"/>
        <end position="22"/>
    </location>
</feature>
<evidence type="ECO:0000313" key="3">
    <source>
        <dbReference type="EMBL" id="KAJ5226345.1"/>
    </source>
</evidence>
<dbReference type="Proteomes" id="UP001150941">
    <property type="component" value="Unassembled WGS sequence"/>
</dbReference>
<evidence type="ECO:0000259" key="2">
    <source>
        <dbReference type="Pfam" id="PF13302"/>
    </source>
</evidence>
<name>A0A9W9NUK3_9EURO</name>
<sequence>MKTRVRGVTHASQDKKWDCGEADGPRLLSPGGTAAFFSATTKFLPSAQPAFMQSPLQEILSQLSLTQEIRTSRLTLRPFRQDDLQVLSRLRAIPEVMQWTSQGRVDRDGETQAWMSMFIYEGDSSPRHNFNFVVILRGNPPEDASQPGFAEDQIIGVCGLTALDSLPVSPLPNFGYMFFPETWGKGYATEAVMGFQIAWQHIIRSYYDSAVSTPNGPNLGLIRAVTLEGNMGSSKVLERCGWRVYETAERGPHESRVLRWVLDSMATL</sequence>
<dbReference type="GeneID" id="83204169"/>
<dbReference type="OrthoDB" id="4072826at2759"/>
<evidence type="ECO:0000313" key="4">
    <source>
        <dbReference type="Proteomes" id="UP001150941"/>
    </source>
</evidence>
<evidence type="ECO:0000256" key="1">
    <source>
        <dbReference type="SAM" id="MobiDB-lite"/>
    </source>
</evidence>
<proteinExistence type="predicted"/>
<keyword evidence="4" id="KW-1185">Reference proteome</keyword>
<dbReference type="InterPro" id="IPR051531">
    <property type="entry name" value="N-acetyltransferase"/>
</dbReference>
<dbReference type="InterPro" id="IPR000182">
    <property type="entry name" value="GNAT_dom"/>
</dbReference>
<dbReference type="PANTHER" id="PTHR43792:SF1">
    <property type="entry name" value="N-ACETYLTRANSFERASE DOMAIN-CONTAINING PROTEIN"/>
    <property type="match status" value="1"/>
</dbReference>
<dbReference type="Pfam" id="PF13302">
    <property type="entry name" value="Acetyltransf_3"/>
    <property type="match status" value="1"/>
</dbReference>
<comment type="caution">
    <text evidence="3">The sequence shown here is derived from an EMBL/GenBank/DDBJ whole genome shotgun (WGS) entry which is preliminary data.</text>
</comment>
<dbReference type="GO" id="GO:0016747">
    <property type="term" value="F:acyltransferase activity, transferring groups other than amino-acyl groups"/>
    <property type="evidence" value="ECO:0007669"/>
    <property type="project" value="InterPro"/>
</dbReference>
<dbReference type="RefSeq" id="XP_058329756.1">
    <property type="nucleotide sequence ID" value="XM_058476866.1"/>
</dbReference>